<dbReference type="Proteomes" id="UP001500503">
    <property type="component" value="Unassembled WGS sequence"/>
</dbReference>
<accession>A0ABP8R3M2</accession>
<dbReference type="InterPro" id="IPR020846">
    <property type="entry name" value="MFS_dom"/>
</dbReference>
<comment type="similarity">
    <text evidence="2">Belongs to the major facilitator superfamily. EmrB family.</text>
</comment>
<comment type="caution">
    <text evidence="10">The sequence shown here is derived from an EMBL/GenBank/DDBJ whole genome shotgun (WGS) entry which is preliminary data.</text>
</comment>
<dbReference type="Gene3D" id="1.20.1250.20">
    <property type="entry name" value="MFS general substrate transporter like domains"/>
    <property type="match status" value="1"/>
</dbReference>
<keyword evidence="7 8" id="KW-0472">Membrane</keyword>
<evidence type="ECO:0000256" key="1">
    <source>
        <dbReference type="ARBA" id="ARBA00004651"/>
    </source>
</evidence>
<comment type="subcellular location">
    <subcellularLocation>
        <location evidence="1">Cell membrane</location>
        <topology evidence="1">Multi-pass membrane protein</topology>
    </subcellularLocation>
</comment>
<evidence type="ECO:0000256" key="5">
    <source>
        <dbReference type="ARBA" id="ARBA00022692"/>
    </source>
</evidence>
<evidence type="ECO:0000256" key="8">
    <source>
        <dbReference type="SAM" id="Phobius"/>
    </source>
</evidence>
<keyword evidence="3" id="KW-0813">Transport</keyword>
<feature type="transmembrane region" description="Helical" evidence="8">
    <location>
        <begin position="115"/>
        <end position="136"/>
    </location>
</feature>
<feature type="transmembrane region" description="Helical" evidence="8">
    <location>
        <begin position="89"/>
        <end position="109"/>
    </location>
</feature>
<dbReference type="InterPro" id="IPR036259">
    <property type="entry name" value="MFS_trans_sf"/>
</dbReference>
<dbReference type="PROSITE" id="PS50850">
    <property type="entry name" value="MFS"/>
    <property type="match status" value="1"/>
</dbReference>
<feature type="domain" description="Major facilitator superfamily (MFS) profile" evidence="9">
    <location>
        <begin position="24"/>
        <end position="465"/>
    </location>
</feature>
<evidence type="ECO:0000256" key="3">
    <source>
        <dbReference type="ARBA" id="ARBA00022448"/>
    </source>
</evidence>
<feature type="transmembrane region" description="Helical" evidence="8">
    <location>
        <begin position="148"/>
        <end position="166"/>
    </location>
</feature>
<organism evidence="10 11">
    <name type="scientific">Actinoallomurus oryzae</name>
    <dbReference type="NCBI Taxonomy" id="502180"/>
    <lineage>
        <taxon>Bacteria</taxon>
        <taxon>Bacillati</taxon>
        <taxon>Actinomycetota</taxon>
        <taxon>Actinomycetes</taxon>
        <taxon>Streptosporangiales</taxon>
        <taxon>Thermomonosporaceae</taxon>
        <taxon>Actinoallomurus</taxon>
    </lineage>
</organism>
<dbReference type="InterPro" id="IPR005829">
    <property type="entry name" value="Sugar_transporter_CS"/>
</dbReference>
<dbReference type="PANTHER" id="PTHR42718:SF9">
    <property type="entry name" value="MAJOR FACILITATOR SUPERFAMILY MULTIDRUG TRANSPORTER MFSC"/>
    <property type="match status" value="1"/>
</dbReference>
<feature type="transmembrane region" description="Helical" evidence="8">
    <location>
        <begin position="436"/>
        <end position="460"/>
    </location>
</feature>
<feature type="transmembrane region" description="Helical" evidence="8">
    <location>
        <begin position="21"/>
        <end position="47"/>
    </location>
</feature>
<dbReference type="EMBL" id="BAABHF010000057">
    <property type="protein sequence ID" value="GAA4517338.1"/>
    <property type="molecule type" value="Genomic_DNA"/>
</dbReference>
<gene>
    <name evidence="10" type="ORF">GCM10023191_089650</name>
</gene>
<dbReference type="SUPFAM" id="SSF103473">
    <property type="entry name" value="MFS general substrate transporter"/>
    <property type="match status" value="1"/>
</dbReference>
<evidence type="ECO:0000259" key="9">
    <source>
        <dbReference type="PROSITE" id="PS50850"/>
    </source>
</evidence>
<feature type="transmembrane region" description="Helical" evidence="8">
    <location>
        <begin position="365"/>
        <end position="390"/>
    </location>
</feature>
<feature type="transmembrane region" description="Helical" evidence="8">
    <location>
        <begin position="237"/>
        <end position="255"/>
    </location>
</feature>
<evidence type="ECO:0000313" key="10">
    <source>
        <dbReference type="EMBL" id="GAA4517338.1"/>
    </source>
</evidence>
<reference evidence="11" key="1">
    <citation type="journal article" date="2019" name="Int. J. Syst. Evol. Microbiol.">
        <title>The Global Catalogue of Microorganisms (GCM) 10K type strain sequencing project: providing services to taxonomists for standard genome sequencing and annotation.</title>
        <authorList>
            <consortium name="The Broad Institute Genomics Platform"/>
            <consortium name="The Broad Institute Genome Sequencing Center for Infectious Disease"/>
            <person name="Wu L."/>
            <person name="Ma J."/>
        </authorList>
    </citation>
    <scope>NUCLEOTIDE SEQUENCE [LARGE SCALE GENOMIC DNA]</scope>
    <source>
        <strain evidence="11">JCM 17933</strain>
    </source>
</reference>
<feature type="transmembrane region" description="Helical" evidence="8">
    <location>
        <begin position="402"/>
        <end position="424"/>
    </location>
</feature>
<proteinExistence type="inferred from homology"/>
<evidence type="ECO:0000256" key="2">
    <source>
        <dbReference type="ARBA" id="ARBA00008537"/>
    </source>
</evidence>
<dbReference type="PANTHER" id="PTHR42718">
    <property type="entry name" value="MAJOR FACILITATOR SUPERFAMILY MULTIDRUG TRANSPORTER MFSC"/>
    <property type="match status" value="1"/>
</dbReference>
<dbReference type="Pfam" id="PF07690">
    <property type="entry name" value="MFS_1"/>
    <property type="match status" value="1"/>
</dbReference>
<dbReference type="NCBIfam" id="TIGR00711">
    <property type="entry name" value="efflux_EmrB"/>
    <property type="match status" value="1"/>
</dbReference>
<evidence type="ECO:0000256" key="6">
    <source>
        <dbReference type="ARBA" id="ARBA00022989"/>
    </source>
</evidence>
<feature type="transmembrane region" description="Helical" evidence="8">
    <location>
        <begin position="59"/>
        <end position="77"/>
    </location>
</feature>
<dbReference type="InterPro" id="IPR011701">
    <property type="entry name" value="MFS"/>
</dbReference>
<feature type="transmembrane region" description="Helical" evidence="8">
    <location>
        <begin position="276"/>
        <end position="299"/>
    </location>
</feature>
<feature type="transmembrane region" description="Helical" evidence="8">
    <location>
        <begin position="339"/>
        <end position="359"/>
    </location>
</feature>
<dbReference type="CDD" id="cd17503">
    <property type="entry name" value="MFS_LmrB_MDR_like"/>
    <property type="match status" value="1"/>
</dbReference>
<protein>
    <submittedName>
        <fullName evidence="10">MDR family MFS transporter</fullName>
    </submittedName>
</protein>
<dbReference type="Gene3D" id="1.20.1720.10">
    <property type="entry name" value="Multidrug resistance protein D"/>
    <property type="match status" value="1"/>
</dbReference>
<sequence>MCYVMTDTTSRTRPARLDPALLRLGITVIVGTVTAMLDMTMVAVALAGLTRAFHTSVTTIQWVSTAYLLAIATVIPVTGRLAERFGARVMWRFALVVFLGGSALCGAAWSAGALIAFRAVQGIGGGMIVPLSMMILAQAADPGQRGRVMALVAVPGQLAPILGPLLGGLIIDAGNWRWIFYVNIPIGLLALLLARRGLPAAPPREAGTRWLDLTGLALLAPALTLTLYGLSARTARIPLLAAGVALLAGFTVHVLRRRRVAPLLDLRLFAHRPFAAASTLNFLSRLSVFGVMILMPLYFQQVRGHGALTAGLLLAPQSLGTMLALPVSGRLTDRIGARPVVLAGIAVTTLGTLAFTQVGPHTGGFLLGAVLLVWGMGVAAVAVPVSAAAYEGLAPAQIPGATSAITTVQTVGASVGAAVLTAILQHHLAHHRDAPSAAFAAAFWWVLAFTALTLLPALLLPLRRARPEPAPDTADA</sequence>
<keyword evidence="11" id="KW-1185">Reference proteome</keyword>
<feature type="transmembrane region" description="Helical" evidence="8">
    <location>
        <begin position="305"/>
        <end position="327"/>
    </location>
</feature>
<evidence type="ECO:0000256" key="7">
    <source>
        <dbReference type="ARBA" id="ARBA00023136"/>
    </source>
</evidence>
<keyword evidence="6 8" id="KW-1133">Transmembrane helix</keyword>
<evidence type="ECO:0000256" key="4">
    <source>
        <dbReference type="ARBA" id="ARBA00022475"/>
    </source>
</evidence>
<keyword evidence="5 8" id="KW-0812">Transmembrane</keyword>
<keyword evidence="4" id="KW-1003">Cell membrane</keyword>
<feature type="transmembrane region" description="Helical" evidence="8">
    <location>
        <begin position="178"/>
        <end position="198"/>
    </location>
</feature>
<dbReference type="PROSITE" id="PS00217">
    <property type="entry name" value="SUGAR_TRANSPORT_2"/>
    <property type="match status" value="1"/>
</dbReference>
<name>A0ABP8R3M2_9ACTN</name>
<evidence type="ECO:0000313" key="11">
    <source>
        <dbReference type="Proteomes" id="UP001500503"/>
    </source>
</evidence>
<feature type="transmembrane region" description="Helical" evidence="8">
    <location>
        <begin position="210"/>
        <end position="231"/>
    </location>
</feature>
<dbReference type="InterPro" id="IPR004638">
    <property type="entry name" value="EmrB-like"/>
</dbReference>